<gene>
    <name evidence="2" type="ORF">HYY20_04445</name>
</gene>
<dbReference type="EMBL" id="JACPRF010000138">
    <property type="protein sequence ID" value="MBI2876110.1"/>
    <property type="molecule type" value="Genomic_DNA"/>
</dbReference>
<reference evidence="2" key="1">
    <citation type="submission" date="2020-07" db="EMBL/GenBank/DDBJ databases">
        <title>Huge and variable diversity of episymbiotic CPR bacteria and DPANN archaea in groundwater ecosystems.</title>
        <authorList>
            <person name="He C.Y."/>
            <person name="Keren R."/>
            <person name="Whittaker M."/>
            <person name="Farag I.F."/>
            <person name="Doudna J."/>
            <person name="Cate J.H.D."/>
            <person name="Banfield J.F."/>
        </authorList>
    </citation>
    <scope>NUCLEOTIDE SEQUENCE</scope>
    <source>
        <strain evidence="2">NC_groundwater_672_Ag_B-0.1um_62_36</strain>
    </source>
</reference>
<dbReference type="InterPro" id="IPR023606">
    <property type="entry name" value="CoA-Trfase_III_dom_1_sf"/>
</dbReference>
<evidence type="ECO:0000313" key="2">
    <source>
        <dbReference type="EMBL" id="MBI2876110.1"/>
    </source>
</evidence>
<evidence type="ECO:0000256" key="1">
    <source>
        <dbReference type="ARBA" id="ARBA00022679"/>
    </source>
</evidence>
<keyword evidence="1 2" id="KW-0808">Transferase</keyword>
<dbReference type="Gene3D" id="3.40.50.10540">
    <property type="entry name" value="Crotonobetainyl-coa:carnitine coa-transferase, domain 1"/>
    <property type="match status" value="1"/>
</dbReference>
<dbReference type="SUPFAM" id="SSF89796">
    <property type="entry name" value="CoA-transferase family III (CaiB/BaiF)"/>
    <property type="match status" value="1"/>
</dbReference>
<dbReference type="PANTHER" id="PTHR48207">
    <property type="entry name" value="SUCCINATE--HYDROXYMETHYLGLUTARATE COA-TRANSFERASE"/>
    <property type="match status" value="1"/>
</dbReference>
<dbReference type="PANTHER" id="PTHR48207:SF3">
    <property type="entry name" value="SUCCINATE--HYDROXYMETHYLGLUTARATE COA-TRANSFERASE"/>
    <property type="match status" value="1"/>
</dbReference>
<proteinExistence type="predicted"/>
<dbReference type="InterPro" id="IPR003673">
    <property type="entry name" value="CoA-Trfase_fam_III"/>
</dbReference>
<organism evidence="2 3">
    <name type="scientific">Tectimicrobiota bacterium</name>
    <dbReference type="NCBI Taxonomy" id="2528274"/>
    <lineage>
        <taxon>Bacteria</taxon>
        <taxon>Pseudomonadati</taxon>
        <taxon>Nitrospinota/Tectimicrobiota group</taxon>
        <taxon>Candidatus Tectimicrobiota</taxon>
    </lineage>
</organism>
<sequence length="414" mass="45544">MKKEEFYREVVPNSKGPLEGIKILEATNNAAGPFSGMLMVDLGAESIKCDLPGRGDASRYLPPLVPGIPMGESSPLHLTINRNMKNITLDFRTPKGREIFKELARRVDIVVENFKAGTMAKWGLGYEDIRAVKPDIIYTSISGFGQFGPNHYRPSYDAVGQAAGGLMAITGHPDGPPTRVGYGLGDDLAGWQGAMASLAALLYRKRTGKGQHIDISQQDPFIYCSDFGITAAANAGYVWKRMGNEVPVLSPYNAYLCQDGKYVFIGTPLQNHWERLCRRMGREDLIGDPRLDGPAMRAENRKLVNEAVSRWTATLTSEEVVAALDEEQLVVARIMDFPTIIRDPHLREREMVVEVEHPLYGQLTTYGPATKFSRTPGGVRTHAPLLGQHNEEIYGGMLGLSAEEIAGLKGEKVI</sequence>
<name>A0A932CMI5_UNCTE</name>
<dbReference type="Proteomes" id="UP000769766">
    <property type="component" value="Unassembled WGS sequence"/>
</dbReference>
<comment type="caution">
    <text evidence="2">The sequence shown here is derived from an EMBL/GenBank/DDBJ whole genome shotgun (WGS) entry which is preliminary data.</text>
</comment>
<evidence type="ECO:0000313" key="3">
    <source>
        <dbReference type="Proteomes" id="UP000769766"/>
    </source>
</evidence>
<dbReference type="GO" id="GO:0008410">
    <property type="term" value="F:CoA-transferase activity"/>
    <property type="evidence" value="ECO:0007669"/>
    <property type="project" value="TreeGrafter"/>
</dbReference>
<dbReference type="InterPro" id="IPR044855">
    <property type="entry name" value="CoA-Trfase_III_dom3_sf"/>
</dbReference>
<accession>A0A932CMI5</accession>
<protein>
    <submittedName>
        <fullName evidence="2">CoA transferase</fullName>
    </submittedName>
</protein>
<dbReference type="Pfam" id="PF02515">
    <property type="entry name" value="CoA_transf_3"/>
    <property type="match status" value="1"/>
</dbReference>
<dbReference type="InterPro" id="IPR050483">
    <property type="entry name" value="CoA-transferase_III_domain"/>
</dbReference>
<dbReference type="AlphaFoldDB" id="A0A932CMI5"/>
<dbReference type="Gene3D" id="3.30.1540.10">
    <property type="entry name" value="formyl-coa transferase, domain 3"/>
    <property type="match status" value="1"/>
</dbReference>